<feature type="signal peptide" evidence="3">
    <location>
        <begin position="1"/>
        <end position="25"/>
    </location>
</feature>
<comment type="similarity">
    <text evidence="1">Belongs to the bacterial solute-binding protein 3 family.</text>
</comment>
<sequence>MSERRLALPALLTLVMVWLSQAALAAGDCQHLTATGNPEYPPYLWRDPENPRQLIGANADLLKHLAKALGLVVDVVYVGPWSRAQEEVNTGRVDLLAGYFRTNARELVTDFISPPFLYTSSVAWVRKGEGFTYNDWSDLKGRRGGTLVNNSHGQAFDDYARAQLNLEAVPSASQAFQKLLLRRSDYVVFEQYPGLALARTLDKDEALDILDPPISSEGLYLALSRKSGCNVPALREKLARKMSELVAGPLPGQLVEQNLERWRRQQVESVR</sequence>
<evidence type="ECO:0000313" key="6">
    <source>
        <dbReference type="Proteomes" id="UP000633418"/>
    </source>
</evidence>
<dbReference type="KEGG" id="pxn:HU772_014370"/>
<proteinExistence type="inferred from homology"/>
<reference evidence="5 6" key="1">
    <citation type="journal article" date="2020" name="Microorganisms">
        <title>Reliable Identification of Environmental Pseudomonas Isolates Using the rpoD Gene.</title>
        <authorList>
            <consortium name="The Broad Institute Genome Sequencing Platform"/>
            <person name="Girard L."/>
            <person name="Lood C."/>
            <person name="Rokni-Zadeh H."/>
            <person name="van Noort V."/>
            <person name="Lavigne R."/>
            <person name="De Mot R."/>
        </authorList>
    </citation>
    <scope>NUCLEOTIDE SEQUENCE [LARGE SCALE GENOMIC DNA]</scope>
    <source>
        <strain evidence="5 6">RW9S1A</strain>
    </source>
</reference>
<evidence type="ECO:0000313" key="5">
    <source>
        <dbReference type="EMBL" id="QXI36537.1"/>
    </source>
</evidence>
<name>A0A9E6PT62_9PSED</name>
<protein>
    <submittedName>
        <fullName evidence="5">Transporter substrate-binding domain-containing protein</fullName>
    </submittedName>
</protein>
<reference evidence="5 6" key="2">
    <citation type="journal article" date="2021" name="Microorganisms">
        <title>The Ever-Expanding Pseudomonas Genus: Description of 43 New Species and Partition of the Pseudomonas putida Group.</title>
        <authorList>
            <person name="Girard L."/>
            <person name="Lood C."/>
            <person name="Hofte M."/>
            <person name="Vandamme P."/>
            <person name="Rokni-Zadeh H."/>
            <person name="van Noort V."/>
            <person name="Lavigne R."/>
            <person name="De Mot R."/>
        </authorList>
    </citation>
    <scope>NUCLEOTIDE SEQUENCE [LARGE SCALE GENOMIC DNA]</scope>
    <source>
        <strain evidence="5 6">RW9S1A</strain>
    </source>
</reference>
<dbReference type="Pfam" id="PF00497">
    <property type="entry name" value="SBP_bac_3"/>
    <property type="match status" value="1"/>
</dbReference>
<dbReference type="SUPFAM" id="SSF53850">
    <property type="entry name" value="Periplasmic binding protein-like II"/>
    <property type="match status" value="1"/>
</dbReference>
<dbReference type="EMBL" id="CP077095">
    <property type="protein sequence ID" value="QXI36537.1"/>
    <property type="molecule type" value="Genomic_DNA"/>
</dbReference>
<keyword evidence="6" id="KW-1185">Reference proteome</keyword>
<dbReference type="PANTHER" id="PTHR35936:SF6">
    <property type="entry name" value="AMINO ACID ABC TRANSPORTER SUBSTRATE-BINDING PAAT FAMILY PROTEIN"/>
    <property type="match status" value="1"/>
</dbReference>
<dbReference type="Proteomes" id="UP000633418">
    <property type="component" value="Chromosome"/>
</dbReference>
<gene>
    <name evidence="5" type="ORF">HU772_014370</name>
</gene>
<feature type="domain" description="Solute-binding protein family 3/N-terminal" evidence="4">
    <location>
        <begin position="31"/>
        <end position="261"/>
    </location>
</feature>
<organism evidence="5 6">
    <name type="scientific">Pseudomonas xantholysinigenes</name>
    <dbReference type="NCBI Taxonomy" id="2745490"/>
    <lineage>
        <taxon>Bacteria</taxon>
        <taxon>Pseudomonadati</taxon>
        <taxon>Pseudomonadota</taxon>
        <taxon>Gammaproteobacteria</taxon>
        <taxon>Pseudomonadales</taxon>
        <taxon>Pseudomonadaceae</taxon>
        <taxon>Pseudomonas</taxon>
    </lineage>
</organism>
<keyword evidence="2 3" id="KW-0732">Signal</keyword>
<dbReference type="PANTHER" id="PTHR35936">
    <property type="entry name" value="MEMBRANE-BOUND LYTIC MUREIN TRANSGLYCOSYLASE F"/>
    <property type="match status" value="1"/>
</dbReference>
<dbReference type="Gene3D" id="3.40.190.10">
    <property type="entry name" value="Periplasmic binding protein-like II"/>
    <property type="match status" value="2"/>
</dbReference>
<dbReference type="AlphaFoldDB" id="A0A9E6PT62"/>
<evidence type="ECO:0000256" key="3">
    <source>
        <dbReference type="SAM" id="SignalP"/>
    </source>
</evidence>
<evidence type="ECO:0000256" key="2">
    <source>
        <dbReference type="ARBA" id="ARBA00022729"/>
    </source>
</evidence>
<dbReference type="SMART" id="SM00062">
    <property type="entry name" value="PBPb"/>
    <property type="match status" value="1"/>
</dbReference>
<dbReference type="InterPro" id="IPR001638">
    <property type="entry name" value="Solute-binding_3/MltF_N"/>
</dbReference>
<feature type="chain" id="PRO_5039046620" evidence="3">
    <location>
        <begin position="26"/>
        <end position="271"/>
    </location>
</feature>
<evidence type="ECO:0000256" key="1">
    <source>
        <dbReference type="ARBA" id="ARBA00010333"/>
    </source>
</evidence>
<evidence type="ECO:0000259" key="4">
    <source>
        <dbReference type="SMART" id="SM00062"/>
    </source>
</evidence>
<accession>A0A9E6PT62</accession>